<dbReference type="AlphaFoldDB" id="A0A183AHP0"/>
<gene>
    <name evidence="3" type="ORF">ECPE_LOCUS6475</name>
</gene>
<evidence type="ECO:0000313" key="5">
    <source>
        <dbReference type="WBParaSite" id="ECPE_0000648801-mRNA-1"/>
    </source>
</evidence>
<dbReference type="WBParaSite" id="ECPE_0000648801-mRNA-1">
    <property type="protein sequence ID" value="ECPE_0000648801-mRNA-1"/>
    <property type="gene ID" value="ECPE_0000648801"/>
</dbReference>
<proteinExistence type="predicted"/>
<reference evidence="3 4" key="2">
    <citation type="submission" date="2018-11" db="EMBL/GenBank/DDBJ databases">
        <authorList>
            <consortium name="Pathogen Informatics"/>
        </authorList>
    </citation>
    <scope>NUCLEOTIDE SEQUENCE [LARGE SCALE GENOMIC DNA]</scope>
    <source>
        <strain evidence="3 4">Egypt</strain>
    </source>
</reference>
<evidence type="ECO:0000256" key="1">
    <source>
        <dbReference type="SAM" id="MobiDB-lite"/>
    </source>
</evidence>
<reference evidence="5" key="1">
    <citation type="submission" date="2016-06" db="UniProtKB">
        <authorList>
            <consortium name="WormBaseParasite"/>
        </authorList>
    </citation>
    <scope>IDENTIFICATION</scope>
</reference>
<evidence type="ECO:0000313" key="4">
    <source>
        <dbReference type="Proteomes" id="UP000272942"/>
    </source>
</evidence>
<feature type="signal peptide" evidence="2">
    <location>
        <begin position="1"/>
        <end position="20"/>
    </location>
</feature>
<dbReference type="EMBL" id="UZAN01043477">
    <property type="protein sequence ID" value="VDP78461.1"/>
    <property type="molecule type" value="Genomic_DNA"/>
</dbReference>
<feature type="chain" id="PRO_5043138078" evidence="2">
    <location>
        <begin position="21"/>
        <end position="194"/>
    </location>
</feature>
<feature type="region of interest" description="Disordered" evidence="1">
    <location>
        <begin position="79"/>
        <end position="185"/>
    </location>
</feature>
<organism evidence="5">
    <name type="scientific">Echinostoma caproni</name>
    <dbReference type="NCBI Taxonomy" id="27848"/>
    <lineage>
        <taxon>Eukaryota</taxon>
        <taxon>Metazoa</taxon>
        <taxon>Spiralia</taxon>
        <taxon>Lophotrochozoa</taxon>
        <taxon>Platyhelminthes</taxon>
        <taxon>Trematoda</taxon>
        <taxon>Digenea</taxon>
        <taxon>Plagiorchiida</taxon>
        <taxon>Echinostomata</taxon>
        <taxon>Echinostomatoidea</taxon>
        <taxon>Echinostomatidae</taxon>
        <taxon>Echinostoma</taxon>
    </lineage>
</organism>
<feature type="compositionally biased region" description="Basic and acidic residues" evidence="1">
    <location>
        <begin position="149"/>
        <end position="174"/>
    </location>
</feature>
<evidence type="ECO:0000256" key="2">
    <source>
        <dbReference type="SAM" id="SignalP"/>
    </source>
</evidence>
<feature type="compositionally biased region" description="Low complexity" evidence="1">
    <location>
        <begin position="105"/>
        <end position="125"/>
    </location>
</feature>
<protein>
    <submittedName>
        <fullName evidence="5">Mucin-like domain-containing protein</fullName>
    </submittedName>
</protein>
<evidence type="ECO:0000313" key="3">
    <source>
        <dbReference type="EMBL" id="VDP78461.1"/>
    </source>
</evidence>
<dbReference type="Proteomes" id="UP000272942">
    <property type="component" value="Unassembled WGS sequence"/>
</dbReference>
<name>A0A183AHP0_9TREM</name>
<keyword evidence="4" id="KW-1185">Reference proteome</keyword>
<accession>A0A183AHP0</accession>
<sequence length="194" mass="20361">MKSNIVKFLLITVCISGIVAENCEELTASSDANSFVVKGGISGCQYRVKPTSGKSVKVFVNSTSGTNCVKVASEDKSETLCPTGKTTTFSSSSTVDVSAESGAITTSASTDEPTAASTEATSQTTNGNEEVKTPSEEEEKVTQQGGTEEDQKKDSEEALEKEPEADSHLIRQARDTPGSGGSMDVTVYYMLGKC</sequence>
<keyword evidence="2" id="KW-0732">Signal</keyword>